<dbReference type="PANTHER" id="PTHR42856">
    <property type="entry name" value="ACYL-COENZYME A THIOESTERASE PAAI"/>
    <property type="match status" value="1"/>
</dbReference>
<dbReference type="InterPro" id="IPR027961">
    <property type="entry name" value="DUF4442"/>
</dbReference>
<dbReference type="SUPFAM" id="SSF54637">
    <property type="entry name" value="Thioesterase/thiol ester dehydrase-isomerase"/>
    <property type="match status" value="1"/>
</dbReference>
<dbReference type="InterPro" id="IPR052723">
    <property type="entry name" value="Acyl-CoA_thioesterase_PaaI"/>
</dbReference>
<reference evidence="1 2" key="1">
    <citation type="submission" date="2018-06" db="EMBL/GenBank/DDBJ databases">
        <title>Complete genome of Desulfovibrio indonesiensis P37SLT.</title>
        <authorList>
            <person name="Crispim J.S."/>
            <person name="Vidigal P.M.P."/>
            <person name="Silva L.C.F."/>
            <person name="Laguardia C.N."/>
            <person name="Araujo L.C."/>
            <person name="Dias R.S."/>
            <person name="Sousa M.P."/>
            <person name="Paula S.O."/>
            <person name="Silva C."/>
        </authorList>
    </citation>
    <scope>NUCLEOTIDE SEQUENCE [LARGE SCALE GENOMIC DNA]</scope>
    <source>
        <strain evidence="1 2">P37SLT</strain>
    </source>
</reference>
<evidence type="ECO:0000313" key="1">
    <source>
        <dbReference type="EMBL" id="TVM15803.1"/>
    </source>
</evidence>
<accession>A0A7M3MBW7</accession>
<dbReference type="GO" id="GO:0016289">
    <property type="term" value="F:acyl-CoA hydrolase activity"/>
    <property type="evidence" value="ECO:0007669"/>
    <property type="project" value="TreeGrafter"/>
</dbReference>
<dbReference type="PANTHER" id="PTHR42856:SF1">
    <property type="entry name" value="ACYL-COENZYME A THIOESTERASE PAAI"/>
    <property type="match status" value="1"/>
</dbReference>
<protein>
    <submittedName>
        <fullName evidence="1">PaaI family thioesterase</fullName>
    </submittedName>
</protein>
<organism evidence="1 2">
    <name type="scientific">Oceanidesulfovibrio indonesiensis</name>
    <dbReference type="NCBI Taxonomy" id="54767"/>
    <lineage>
        <taxon>Bacteria</taxon>
        <taxon>Pseudomonadati</taxon>
        <taxon>Thermodesulfobacteriota</taxon>
        <taxon>Desulfovibrionia</taxon>
        <taxon>Desulfovibrionales</taxon>
        <taxon>Desulfovibrionaceae</taxon>
        <taxon>Oceanidesulfovibrio</taxon>
    </lineage>
</organism>
<dbReference type="RefSeq" id="WP_144303846.1">
    <property type="nucleotide sequence ID" value="NZ_QMIE01000014.1"/>
</dbReference>
<dbReference type="NCBIfam" id="TIGR00369">
    <property type="entry name" value="unchar_dom_1"/>
    <property type="match status" value="1"/>
</dbReference>
<gene>
    <name evidence="1" type="ORF">DPQ33_13955</name>
</gene>
<name>A0A7M3MBW7_9BACT</name>
<keyword evidence="2" id="KW-1185">Reference proteome</keyword>
<comment type="caution">
    <text evidence="1">The sequence shown here is derived from an EMBL/GenBank/DDBJ whole genome shotgun (WGS) entry which is preliminary data.</text>
</comment>
<dbReference type="EMBL" id="QMIE01000014">
    <property type="protein sequence ID" value="TVM15803.1"/>
    <property type="molecule type" value="Genomic_DNA"/>
</dbReference>
<dbReference type="Proteomes" id="UP000448292">
    <property type="component" value="Unassembled WGS sequence"/>
</dbReference>
<dbReference type="Pfam" id="PF14539">
    <property type="entry name" value="DUF4442"/>
    <property type="match status" value="1"/>
</dbReference>
<sequence>MREAVEQFAKANAFAELCGIEVLEARPEYAKVRLMVEDRHRNPFGTVSAGALFMLAETAFGMALNAEMEPGGQGVAVNVTISFLRPGMEGALTATANKVASGGPLASYEVKVRNEDGEVVAHVQAMGYRKRPDA</sequence>
<dbReference type="InterPro" id="IPR003736">
    <property type="entry name" value="PAAI_dom"/>
</dbReference>
<proteinExistence type="predicted"/>
<dbReference type="AlphaFoldDB" id="A0A7M3MBW7"/>
<dbReference type="OrthoDB" id="32575at2"/>
<dbReference type="InterPro" id="IPR029069">
    <property type="entry name" value="HotDog_dom_sf"/>
</dbReference>
<dbReference type="CDD" id="cd03443">
    <property type="entry name" value="PaaI_thioesterase"/>
    <property type="match status" value="1"/>
</dbReference>
<dbReference type="Gene3D" id="3.10.129.10">
    <property type="entry name" value="Hotdog Thioesterase"/>
    <property type="match status" value="1"/>
</dbReference>
<evidence type="ECO:0000313" key="2">
    <source>
        <dbReference type="Proteomes" id="UP000448292"/>
    </source>
</evidence>